<dbReference type="RefSeq" id="WP_313887274.1">
    <property type="nucleotide sequence ID" value="NZ_JAMPKX010000011.1"/>
</dbReference>
<dbReference type="Pfam" id="PF13302">
    <property type="entry name" value="Acetyltransf_3"/>
    <property type="match status" value="1"/>
</dbReference>
<comment type="caution">
    <text evidence="2">The sequence shown here is derived from an EMBL/GenBank/DDBJ whole genome shotgun (WGS) entry which is preliminary data.</text>
</comment>
<name>A0ABV0K971_9CYAN</name>
<dbReference type="SUPFAM" id="SSF55729">
    <property type="entry name" value="Acyl-CoA N-acyltransferases (Nat)"/>
    <property type="match status" value="1"/>
</dbReference>
<reference evidence="2 3" key="1">
    <citation type="submission" date="2022-04" db="EMBL/GenBank/DDBJ databases">
        <title>Positive selection, recombination, and allopatry shape intraspecific diversity of widespread and dominant cyanobacteria.</title>
        <authorList>
            <person name="Wei J."/>
            <person name="Shu W."/>
            <person name="Hu C."/>
        </authorList>
    </citation>
    <scope>NUCLEOTIDE SEQUENCE [LARGE SCALE GENOMIC DNA]</scope>
    <source>
        <strain evidence="2 3">DQ-A4</strain>
    </source>
</reference>
<dbReference type="EMBL" id="JAMPKX010000011">
    <property type="protein sequence ID" value="MEP0949330.1"/>
    <property type="molecule type" value="Genomic_DNA"/>
</dbReference>
<dbReference type="Proteomes" id="UP001482513">
    <property type="component" value="Unassembled WGS sequence"/>
</dbReference>
<protein>
    <submittedName>
        <fullName evidence="2">GNAT family N-acetyltransferase</fullName>
    </submittedName>
</protein>
<keyword evidence="3" id="KW-1185">Reference proteome</keyword>
<evidence type="ECO:0000259" key="1">
    <source>
        <dbReference type="Pfam" id="PF13302"/>
    </source>
</evidence>
<evidence type="ECO:0000313" key="2">
    <source>
        <dbReference type="EMBL" id="MEP0949330.1"/>
    </source>
</evidence>
<evidence type="ECO:0000313" key="3">
    <source>
        <dbReference type="Proteomes" id="UP001482513"/>
    </source>
</evidence>
<proteinExistence type="predicted"/>
<organism evidence="2 3">
    <name type="scientific">Leptolyngbya subtilissima DQ-A4</name>
    <dbReference type="NCBI Taxonomy" id="2933933"/>
    <lineage>
        <taxon>Bacteria</taxon>
        <taxon>Bacillati</taxon>
        <taxon>Cyanobacteriota</taxon>
        <taxon>Cyanophyceae</taxon>
        <taxon>Leptolyngbyales</taxon>
        <taxon>Leptolyngbyaceae</taxon>
        <taxon>Leptolyngbya group</taxon>
        <taxon>Leptolyngbya</taxon>
    </lineage>
</organism>
<dbReference type="InterPro" id="IPR051531">
    <property type="entry name" value="N-acetyltransferase"/>
</dbReference>
<dbReference type="InterPro" id="IPR016181">
    <property type="entry name" value="Acyl_CoA_acyltransferase"/>
</dbReference>
<dbReference type="PANTHER" id="PTHR43792">
    <property type="entry name" value="GNAT FAMILY, PUTATIVE (AFU_ORTHOLOGUE AFUA_3G00765)-RELATED-RELATED"/>
    <property type="match status" value="1"/>
</dbReference>
<dbReference type="Gene3D" id="3.40.630.30">
    <property type="match status" value="1"/>
</dbReference>
<sequence length="214" mass="24442">MPNRSLDDGSLHGFKIRFADMEIVTKRFLLRDFVELDRPSFLNYQADPRSQAFYEPSDATAEQATRLFDTFLSWAADRPRTNYQLAIVQQQEPKALVGCCGLRGAQYPAGEMELGIELVPNYWGRYAYAIEVGRALLNFGFQELKLDVISGSTISANKRIARLAEWMGAEVVAVRSGSPWMSERGWNEVDWRITKKQWNYRIAQLYKKRSAAGS</sequence>
<dbReference type="InterPro" id="IPR000182">
    <property type="entry name" value="GNAT_dom"/>
</dbReference>
<gene>
    <name evidence="2" type="ORF">NC992_20790</name>
</gene>
<feature type="domain" description="N-acetyltransferase" evidence="1">
    <location>
        <begin position="27"/>
        <end position="169"/>
    </location>
</feature>
<accession>A0ABV0K971</accession>